<sequence>MDALPFSSILRPNLDGTGRPYLLRPSRHRSGWLLPADPALRRPSMSAFGQSGVRGLLGRSLPAAWLGGRRLWCDVGPLERELAGALGEPDVRLAFCIGTSGAYRKLTAEVITSGGRVPAYAKIAVHAPAQASLEREQATLLRLSTAGALRGRVPGVLAWFRWDGAQVLVTTAGTGRMGPSRFGEQHAEFLRRLHDAFVEKRPFLASAMWARMAAAVRRLTPRMSVEWALRCRNALNLLAERLGPGILPLSIAHRDFTPWNTRVRCTTSSTSRPCRRRSPDDPTTRPAAGHTTSSPPCGPSGRPISRPCTSPTWWTWACSTRRPGWRRPARATTGSSAGSRTTSTCTRGVAVRWPSISVVTCPYNQARFLDAAMRSVLEQRYPRLEYIVIDGASTDGSVEVIRRYARGLAHEVAQFFETHPRARVVYGDATWIDANGRPLRRKREHGFSRFEISTRTSADWTRSSTSPWTRWAGNPPAR</sequence>
<feature type="region of interest" description="Disordered" evidence="1">
    <location>
        <begin position="264"/>
        <end position="308"/>
    </location>
</feature>
<dbReference type="InterPro" id="IPR029044">
    <property type="entry name" value="Nucleotide-diphossugar_trans"/>
</dbReference>
<reference evidence="4 5" key="1">
    <citation type="journal article" date="2019" name="Nat. Microbiol.">
        <title>Mediterranean grassland soil C-N compound turnover is dependent on rainfall and depth, and is mediated by genomically divergent microorganisms.</title>
        <authorList>
            <person name="Diamond S."/>
            <person name="Andeer P.F."/>
            <person name="Li Z."/>
            <person name="Crits-Christoph A."/>
            <person name="Burstein D."/>
            <person name="Anantharaman K."/>
            <person name="Lane K.R."/>
            <person name="Thomas B.C."/>
            <person name="Pan C."/>
            <person name="Northen T.R."/>
            <person name="Banfield J.F."/>
        </authorList>
    </citation>
    <scope>NUCLEOTIDE SEQUENCE [LARGE SCALE GENOMIC DNA]</scope>
    <source>
        <strain evidence="4">NP_6</strain>
    </source>
</reference>
<dbReference type="Pfam" id="PF01636">
    <property type="entry name" value="APH"/>
    <property type="match status" value="1"/>
</dbReference>
<dbReference type="SUPFAM" id="SSF56112">
    <property type="entry name" value="Protein kinase-like (PK-like)"/>
    <property type="match status" value="1"/>
</dbReference>
<evidence type="ECO:0000313" key="5">
    <source>
        <dbReference type="Proteomes" id="UP000318093"/>
    </source>
</evidence>
<proteinExistence type="predicted"/>
<evidence type="ECO:0000259" key="2">
    <source>
        <dbReference type="Pfam" id="PF00535"/>
    </source>
</evidence>
<dbReference type="GO" id="GO:0016740">
    <property type="term" value="F:transferase activity"/>
    <property type="evidence" value="ECO:0007669"/>
    <property type="project" value="UniProtKB-KW"/>
</dbReference>
<evidence type="ECO:0000256" key="1">
    <source>
        <dbReference type="SAM" id="MobiDB-lite"/>
    </source>
</evidence>
<feature type="domain" description="Aminoglycoside phosphotransferase" evidence="3">
    <location>
        <begin position="107"/>
        <end position="263"/>
    </location>
</feature>
<dbReference type="PANTHER" id="PTHR22916">
    <property type="entry name" value="GLYCOSYLTRANSFERASE"/>
    <property type="match status" value="1"/>
</dbReference>
<evidence type="ECO:0000313" key="4">
    <source>
        <dbReference type="EMBL" id="TMI83151.1"/>
    </source>
</evidence>
<feature type="domain" description="Glycosyltransferase 2-like" evidence="2">
    <location>
        <begin position="357"/>
        <end position="406"/>
    </location>
</feature>
<dbReference type="Proteomes" id="UP000318093">
    <property type="component" value="Unassembled WGS sequence"/>
</dbReference>
<comment type="caution">
    <text evidence="4">The sequence shown here is derived from an EMBL/GenBank/DDBJ whole genome shotgun (WGS) entry which is preliminary data.</text>
</comment>
<dbReference type="Gene3D" id="3.90.550.10">
    <property type="entry name" value="Spore Coat Polysaccharide Biosynthesis Protein SpsA, Chain A"/>
    <property type="match status" value="1"/>
</dbReference>
<dbReference type="InterPro" id="IPR001173">
    <property type="entry name" value="Glyco_trans_2-like"/>
</dbReference>
<dbReference type="InterPro" id="IPR002575">
    <property type="entry name" value="Aminoglycoside_PTrfase"/>
</dbReference>
<dbReference type="AlphaFoldDB" id="A0A537JHX9"/>
<dbReference type="PANTHER" id="PTHR22916:SF65">
    <property type="entry name" value="SLR1065 PROTEIN"/>
    <property type="match status" value="1"/>
</dbReference>
<gene>
    <name evidence="4" type="ORF">E6H03_04290</name>
</gene>
<accession>A0A537JHX9</accession>
<dbReference type="Pfam" id="PF00535">
    <property type="entry name" value="Glycos_transf_2"/>
    <property type="match status" value="1"/>
</dbReference>
<name>A0A537JHX9_9BACT</name>
<dbReference type="EMBL" id="VBAN01000124">
    <property type="protein sequence ID" value="TMI83151.1"/>
    <property type="molecule type" value="Genomic_DNA"/>
</dbReference>
<keyword evidence="4" id="KW-0808">Transferase</keyword>
<protein>
    <submittedName>
        <fullName evidence="4">Glycosyltransferase</fullName>
    </submittedName>
</protein>
<dbReference type="InterPro" id="IPR011009">
    <property type="entry name" value="Kinase-like_dom_sf"/>
</dbReference>
<dbReference type="SUPFAM" id="SSF53448">
    <property type="entry name" value="Nucleotide-diphospho-sugar transferases"/>
    <property type="match status" value="1"/>
</dbReference>
<evidence type="ECO:0000259" key="3">
    <source>
        <dbReference type="Pfam" id="PF01636"/>
    </source>
</evidence>
<organism evidence="4 5">
    <name type="scientific">Candidatus Segetimicrobium genomatis</name>
    <dbReference type="NCBI Taxonomy" id="2569760"/>
    <lineage>
        <taxon>Bacteria</taxon>
        <taxon>Bacillati</taxon>
        <taxon>Candidatus Sysuimicrobiota</taxon>
        <taxon>Candidatus Sysuimicrobiia</taxon>
        <taxon>Candidatus Sysuimicrobiales</taxon>
        <taxon>Candidatus Segetimicrobiaceae</taxon>
        <taxon>Candidatus Segetimicrobium</taxon>
    </lineage>
</organism>